<keyword evidence="6" id="KW-1185">Reference proteome</keyword>
<evidence type="ECO:0000313" key="6">
    <source>
        <dbReference type="Proteomes" id="UP000181951"/>
    </source>
</evidence>
<dbReference type="GO" id="GO:0046872">
    <property type="term" value="F:metal ion binding"/>
    <property type="evidence" value="ECO:0007669"/>
    <property type="project" value="UniProtKB-KW"/>
</dbReference>
<organism evidence="5 6">
    <name type="scientific">Actinacidiphila rubida</name>
    <dbReference type="NCBI Taxonomy" id="310780"/>
    <lineage>
        <taxon>Bacteria</taxon>
        <taxon>Bacillati</taxon>
        <taxon>Actinomycetota</taxon>
        <taxon>Actinomycetes</taxon>
        <taxon>Kitasatosporales</taxon>
        <taxon>Streptomycetaceae</taxon>
        <taxon>Actinacidiphila</taxon>
    </lineage>
</organism>
<dbReference type="Proteomes" id="UP000181951">
    <property type="component" value="Unassembled WGS sequence"/>
</dbReference>
<keyword evidence="1" id="KW-0479">Metal-binding</keyword>
<dbReference type="GO" id="GO:0008705">
    <property type="term" value="F:methionine synthase activity"/>
    <property type="evidence" value="ECO:0007669"/>
    <property type="project" value="TreeGrafter"/>
</dbReference>
<dbReference type="InterPro" id="IPR003759">
    <property type="entry name" value="Cbl-bd_cap"/>
</dbReference>
<keyword evidence="2" id="KW-0170">Cobalt</keyword>
<evidence type="ECO:0000256" key="3">
    <source>
        <dbReference type="SAM" id="MobiDB-lite"/>
    </source>
</evidence>
<evidence type="ECO:0000313" key="5">
    <source>
        <dbReference type="EMBL" id="SEN81471.1"/>
    </source>
</evidence>
<evidence type="ECO:0000256" key="2">
    <source>
        <dbReference type="ARBA" id="ARBA00023285"/>
    </source>
</evidence>
<dbReference type="AlphaFoldDB" id="A0A1H8JLN7"/>
<dbReference type="InterPro" id="IPR006158">
    <property type="entry name" value="Cobalamin-bd"/>
</dbReference>
<feature type="domain" description="B12-binding" evidence="4">
    <location>
        <begin position="116"/>
        <end position="242"/>
    </location>
</feature>
<reference evidence="5 6" key="1">
    <citation type="submission" date="2016-10" db="EMBL/GenBank/DDBJ databases">
        <authorList>
            <person name="de Groot N.N."/>
        </authorList>
    </citation>
    <scope>NUCLEOTIDE SEQUENCE [LARGE SCALE GENOMIC DNA]</scope>
    <source>
        <strain evidence="5 6">CGMCC 4.2026</strain>
    </source>
</reference>
<evidence type="ECO:0000256" key="1">
    <source>
        <dbReference type="ARBA" id="ARBA00022723"/>
    </source>
</evidence>
<dbReference type="PANTHER" id="PTHR45833:SF1">
    <property type="entry name" value="METHIONINE SYNTHASE"/>
    <property type="match status" value="1"/>
</dbReference>
<dbReference type="OrthoDB" id="3782345at2"/>
<gene>
    <name evidence="5" type="ORF">SAMN05216267_1010185</name>
</gene>
<evidence type="ECO:0000259" key="4">
    <source>
        <dbReference type="PROSITE" id="PS51332"/>
    </source>
</evidence>
<dbReference type="EMBL" id="FODD01000010">
    <property type="protein sequence ID" value="SEN81471.1"/>
    <property type="molecule type" value="Genomic_DNA"/>
</dbReference>
<dbReference type="GO" id="GO:0046653">
    <property type="term" value="P:tetrahydrofolate metabolic process"/>
    <property type="evidence" value="ECO:0007669"/>
    <property type="project" value="TreeGrafter"/>
</dbReference>
<dbReference type="GO" id="GO:0005829">
    <property type="term" value="C:cytosol"/>
    <property type="evidence" value="ECO:0007669"/>
    <property type="project" value="TreeGrafter"/>
</dbReference>
<proteinExistence type="predicted"/>
<dbReference type="PROSITE" id="PS51332">
    <property type="entry name" value="B12_BINDING"/>
    <property type="match status" value="1"/>
</dbReference>
<dbReference type="GO" id="GO:0050667">
    <property type="term" value="P:homocysteine metabolic process"/>
    <property type="evidence" value="ECO:0007669"/>
    <property type="project" value="TreeGrafter"/>
</dbReference>
<protein>
    <submittedName>
        <fullName evidence="5">Methanogenic corrinoid protein MtbC1</fullName>
    </submittedName>
</protein>
<dbReference type="InterPro" id="IPR050554">
    <property type="entry name" value="Met_Synthase/Corrinoid"/>
</dbReference>
<feature type="compositionally biased region" description="Low complexity" evidence="3">
    <location>
        <begin position="11"/>
        <end position="25"/>
    </location>
</feature>
<dbReference type="PANTHER" id="PTHR45833">
    <property type="entry name" value="METHIONINE SYNTHASE"/>
    <property type="match status" value="1"/>
</dbReference>
<dbReference type="SUPFAM" id="SSF52242">
    <property type="entry name" value="Cobalamin (vitamin B12)-binding domain"/>
    <property type="match status" value="1"/>
</dbReference>
<dbReference type="GO" id="GO:0031419">
    <property type="term" value="F:cobalamin binding"/>
    <property type="evidence" value="ECO:0007669"/>
    <property type="project" value="InterPro"/>
</dbReference>
<dbReference type="STRING" id="310780.SAMN05216267_1010185"/>
<dbReference type="RefSeq" id="WP_107485359.1">
    <property type="nucleotide sequence ID" value="NZ_FODD01000010.1"/>
</dbReference>
<name>A0A1H8JLN7_9ACTN</name>
<dbReference type="Gene3D" id="3.40.50.280">
    <property type="entry name" value="Cobalamin-binding domain"/>
    <property type="match status" value="1"/>
</dbReference>
<dbReference type="InterPro" id="IPR036594">
    <property type="entry name" value="Meth_synthase_dom"/>
</dbReference>
<accession>A0A1H8JLN7</accession>
<feature type="region of interest" description="Disordered" evidence="3">
    <location>
        <begin position="1"/>
        <end position="25"/>
    </location>
</feature>
<dbReference type="Pfam" id="PF02310">
    <property type="entry name" value="B12-binding"/>
    <property type="match status" value="1"/>
</dbReference>
<feature type="region of interest" description="Disordered" evidence="3">
    <location>
        <begin position="361"/>
        <end position="385"/>
    </location>
</feature>
<dbReference type="InterPro" id="IPR036724">
    <property type="entry name" value="Cobalamin-bd_sf"/>
</dbReference>
<sequence length="385" mass="39790">MTAPVRGGTSGTAAAGPPGGDAAAPRDWAEELWAPVAAGDEDAAADVLLAALESGVDAETILVDVVAAVQRQVGAEWAANRLSVPQEHAATAINERAIAALDRHPLVVAARPAARRGLVTVACIDSEWHALPARILAQVLSLHGWRVDYLGAQVPTQHLVEHLHRTAPDAVALSASLSTRLPAAHTAIAACQATGTPVLAGGAAFGPDGRQARRLGADLWAPDARAAAALLDEGLPRPARAHQPVDDLPHLSDQEYTLVTRSRSRLVGTVMAGLDDGVPTLRGCTELQRQHTVEDLGHMVDFLAVSLYTDDPSLFTGFLSWASGVLSARGDLALPLAPALDLLAAELRDFPRARALLAAGSATVPRPPGPVGAPGDADGHGQAGR</sequence>
<dbReference type="Pfam" id="PF02607">
    <property type="entry name" value="B12-binding_2"/>
    <property type="match status" value="1"/>
</dbReference>
<dbReference type="Gene3D" id="1.10.1240.10">
    <property type="entry name" value="Methionine synthase domain"/>
    <property type="match status" value="1"/>
</dbReference>